<evidence type="ECO:0000256" key="4">
    <source>
        <dbReference type="ARBA" id="ARBA00022723"/>
    </source>
</evidence>
<evidence type="ECO:0000256" key="3">
    <source>
        <dbReference type="ARBA" id="ARBA00022679"/>
    </source>
</evidence>
<reference evidence="7 8" key="1">
    <citation type="submission" date="2020-07" db="EMBL/GenBank/DDBJ databases">
        <title>Sequencing the genomes of 1000 actinobacteria strains.</title>
        <authorList>
            <person name="Klenk H.-P."/>
        </authorList>
    </citation>
    <scope>NUCLEOTIDE SEQUENCE [LARGE SCALE GENOMIC DNA]</scope>
    <source>
        <strain evidence="7 8">DSM 8598</strain>
    </source>
</reference>
<dbReference type="EC" id="2.5.1.29" evidence="7"/>
<dbReference type="PANTHER" id="PTHR12001:SF85">
    <property type="entry name" value="SHORT CHAIN ISOPRENYL DIPHOSPHATE SYNTHASE"/>
    <property type="match status" value="1"/>
</dbReference>
<dbReference type="Pfam" id="PF00348">
    <property type="entry name" value="polyprenyl_synt"/>
    <property type="match status" value="1"/>
</dbReference>
<keyword evidence="4" id="KW-0479">Metal-binding</keyword>
<dbReference type="GO" id="GO:0004337">
    <property type="term" value="F:(2E,6E)-farnesyl diphosphate synthase activity"/>
    <property type="evidence" value="ECO:0007669"/>
    <property type="project" value="UniProtKB-EC"/>
</dbReference>
<evidence type="ECO:0000256" key="5">
    <source>
        <dbReference type="ARBA" id="ARBA00022842"/>
    </source>
</evidence>
<dbReference type="RefSeq" id="WP_179551760.1">
    <property type="nucleotide sequence ID" value="NZ_JACCFI010000001.1"/>
</dbReference>
<dbReference type="AlphaFoldDB" id="A0A852X7D7"/>
<dbReference type="SFLD" id="SFLDS00005">
    <property type="entry name" value="Isoprenoid_Synthase_Type_I"/>
    <property type="match status" value="1"/>
</dbReference>
<dbReference type="EMBL" id="JACCFI010000001">
    <property type="protein sequence ID" value="NYG21881.1"/>
    <property type="molecule type" value="Genomic_DNA"/>
</dbReference>
<keyword evidence="3 6" id="KW-0808">Transferase</keyword>
<dbReference type="GO" id="GO:0046872">
    <property type="term" value="F:metal ion binding"/>
    <property type="evidence" value="ECO:0007669"/>
    <property type="project" value="UniProtKB-KW"/>
</dbReference>
<dbReference type="EC" id="2.5.1.10" evidence="7"/>
<accession>A0A852X7D7</accession>
<protein>
    <submittedName>
        <fullName evidence="7">Geranylgeranyl diphosphate synthase type II</fullName>
        <ecNumber evidence="7">2.5.1.1</ecNumber>
        <ecNumber evidence="7">2.5.1.10</ecNumber>
        <ecNumber evidence="7">2.5.1.29</ecNumber>
    </submittedName>
</protein>
<dbReference type="InterPro" id="IPR008949">
    <property type="entry name" value="Isoprenoid_synthase_dom_sf"/>
</dbReference>
<name>A0A852X7D7_9MICO</name>
<evidence type="ECO:0000256" key="1">
    <source>
        <dbReference type="ARBA" id="ARBA00001946"/>
    </source>
</evidence>
<comment type="caution">
    <text evidence="7">The sequence shown here is derived from an EMBL/GenBank/DDBJ whole genome shotgun (WGS) entry which is preliminary data.</text>
</comment>
<comment type="cofactor">
    <cofactor evidence="1">
        <name>Mg(2+)</name>
        <dbReference type="ChEBI" id="CHEBI:18420"/>
    </cofactor>
</comment>
<dbReference type="PANTHER" id="PTHR12001">
    <property type="entry name" value="GERANYLGERANYL PYROPHOSPHATE SYNTHASE"/>
    <property type="match status" value="1"/>
</dbReference>
<dbReference type="CDD" id="cd00685">
    <property type="entry name" value="Trans_IPPS_HT"/>
    <property type="match status" value="1"/>
</dbReference>
<evidence type="ECO:0000256" key="2">
    <source>
        <dbReference type="ARBA" id="ARBA00006706"/>
    </source>
</evidence>
<comment type="similarity">
    <text evidence="2 6">Belongs to the FPP/GGPP synthase family.</text>
</comment>
<keyword evidence="8" id="KW-1185">Reference proteome</keyword>
<dbReference type="GO" id="GO:0004311">
    <property type="term" value="F:geranylgeranyl diphosphate synthase activity"/>
    <property type="evidence" value="ECO:0007669"/>
    <property type="project" value="UniProtKB-EC"/>
</dbReference>
<dbReference type="InterPro" id="IPR033749">
    <property type="entry name" value="Polyprenyl_synt_CS"/>
</dbReference>
<dbReference type="GO" id="GO:0004161">
    <property type="term" value="F:dimethylallyltranstransferase activity"/>
    <property type="evidence" value="ECO:0007669"/>
    <property type="project" value="UniProtKB-EC"/>
</dbReference>
<sequence>MIGATLDRRIDRDGVAVSEFLDDYFARQLERAARHGDEYVRLWVAARDGAAGGKRIRPELVLAAHAAFAGSGTAESVRLASAFELLHTAFLMHDDVIDHDLVRRGAPNVAGHFALDGVGRGLPVDRANDYGEASAILAGDLLIAGALRVVAELEAPRSVRASVLEIVDECVFLAAAGEHADVRQAGAAPDERDILAMIENKTASYSFSAPLQAGAVLGGASAAAVERLGEIGRHLGVAFQLRDDVLGVFGSAELTGKSVLSDLREGKETLLIAYARVHPDWSRAAHGFGSPELDDAGAARLRRAIESSGARDRVERLIDARCTAAVDAIAAAQLPHDLHEALTVTAGICAERAR</sequence>
<dbReference type="EC" id="2.5.1.1" evidence="7"/>
<dbReference type="Proteomes" id="UP000549066">
    <property type="component" value="Unassembled WGS sequence"/>
</dbReference>
<dbReference type="GO" id="GO:0008299">
    <property type="term" value="P:isoprenoid biosynthetic process"/>
    <property type="evidence" value="ECO:0007669"/>
    <property type="project" value="InterPro"/>
</dbReference>
<dbReference type="PROSITE" id="PS00444">
    <property type="entry name" value="POLYPRENYL_SYNTHASE_2"/>
    <property type="match status" value="1"/>
</dbReference>
<gene>
    <name evidence="7" type="ORF">BJY17_002628</name>
</gene>
<dbReference type="PROSITE" id="PS00723">
    <property type="entry name" value="POLYPRENYL_SYNTHASE_1"/>
    <property type="match status" value="1"/>
</dbReference>
<dbReference type="Gene3D" id="1.10.600.10">
    <property type="entry name" value="Farnesyl Diphosphate Synthase"/>
    <property type="match status" value="1"/>
</dbReference>
<evidence type="ECO:0000313" key="7">
    <source>
        <dbReference type="EMBL" id="NYG21881.1"/>
    </source>
</evidence>
<organism evidence="7 8">
    <name type="scientific">Agromyces hippuratus</name>
    <dbReference type="NCBI Taxonomy" id="286438"/>
    <lineage>
        <taxon>Bacteria</taxon>
        <taxon>Bacillati</taxon>
        <taxon>Actinomycetota</taxon>
        <taxon>Actinomycetes</taxon>
        <taxon>Micrococcales</taxon>
        <taxon>Microbacteriaceae</taxon>
        <taxon>Agromyces</taxon>
    </lineage>
</organism>
<evidence type="ECO:0000256" key="6">
    <source>
        <dbReference type="RuleBase" id="RU004466"/>
    </source>
</evidence>
<keyword evidence="5" id="KW-0460">Magnesium</keyword>
<dbReference type="SUPFAM" id="SSF48576">
    <property type="entry name" value="Terpenoid synthases"/>
    <property type="match status" value="1"/>
</dbReference>
<dbReference type="InterPro" id="IPR000092">
    <property type="entry name" value="Polyprenyl_synt"/>
</dbReference>
<evidence type="ECO:0000313" key="8">
    <source>
        <dbReference type="Proteomes" id="UP000549066"/>
    </source>
</evidence>
<proteinExistence type="inferred from homology"/>